<evidence type="ECO:0000259" key="1">
    <source>
        <dbReference type="PROSITE" id="PS51192"/>
    </source>
</evidence>
<name>A0A438JRF2_VITVI</name>
<evidence type="ECO:0000313" key="3">
    <source>
        <dbReference type="Proteomes" id="UP000288805"/>
    </source>
</evidence>
<evidence type="ECO:0000313" key="2">
    <source>
        <dbReference type="EMBL" id="RVX11526.1"/>
    </source>
</evidence>
<dbReference type="FunFam" id="3.40.50.10810:FF:000085">
    <property type="entry name" value="Transcription regulatory protein SNF2"/>
    <property type="match status" value="1"/>
</dbReference>
<accession>A0A438JRF2</accession>
<dbReference type="InterPro" id="IPR027417">
    <property type="entry name" value="P-loop_NTPase"/>
</dbReference>
<comment type="caution">
    <text evidence="2">The sequence shown here is derived from an EMBL/GenBank/DDBJ whole genome shotgun (WGS) entry which is preliminary data.</text>
</comment>
<dbReference type="Proteomes" id="UP000288805">
    <property type="component" value="Unassembled WGS sequence"/>
</dbReference>
<gene>
    <name evidence="2" type="primary">ETL1_0</name>
    <name evidence="2" type="ORF">CK203_015982</name>
</gene>
<dbReference type="Gene3D" id="3.40.50.300">
    <property type="entry name" value="P-loop containing nucleotide triphosphate hydrolases"/>
    <property type="match status" value="1"/>
</dbReference>
<dbReference type="InterPro" id="IPR000330">
    <property type="entry name" value="SNF2_N"/>
</dbReference>
<dbReference type="SUPFAM" id="SSF52540">
    <property type="entry name" value="P-loop containing nucleoside triphosphate hydrolases"/>
    <property type="match status" value="1"/>
</dbReference>
<feature type="domain" description="Helicase ATP-binding" evidence="1">
    <location>
        <begin position="1"/>
        <end position="109"/>
    </location>
</feature>
<protein>
    <submittedName>
        <fullName evidence="2">Protein chromatin remodeling 19</fullName>
    </submittedName>
</protein>
<dbReference type="PANTHER" id="PTHR10799">
    <property type="entry name" value="SNF2/RAD54 HELICASE FAMILY"/>
    <property type="match status" value="1"/>
</dbReference>
<dbReference type="Pfam" id="PF00176">
    <property type="entry name" value="SNF2-rel_dom"/>
    <property type="match status" value="1"/>
</dbReference>
<organism evidence="2 3">
    <name type="scientific">Vitis vinifera</name>
    <name type="common">Grape</name>
    <dbReference type="NCBI Taxonomy" id="29760"/>
    <lineage>
        <taxon>Eukaryota</taxon>
        <taxon>Viridiplantae</taxon>
        <taxon>Streptophyta</taxon>
        <taxon>Embryophyta</taxon>
        <taxon>Tracheophyta</taxon>
        <taxon>Spermatophyta</taxon>
        <taxon>Magnoliopsida</taxon>
        <taxon>eudicotyledons</taxon>
        <taxon>Gunneridae</taxon>
        <taxon>Pentapetalae</taxon>
        <taxon>rosids</taxon>
        <taxon>Vitales</taxon>
        <taxon>Vitaceae</taxon>
        <taxon>Viteae</taxon>
        <taxon>Vitis</taxon>
    </lineage>
</organism>
<sequence>MGWANTLFKRVNSLSKAGLPPPLMYFLCVYSLFERHSQQQKDDRKLLKRWQWSCVLMDEAHALKDKNSYRWKNLMSVARNANQRLMLTGTPLQNDLHLGSLMGWHLDHLTNIYEASTFEELWSLLEFMMPDLFTTGDVDLKKLLNAEDRDLIARMKSILGPFILRRLKSDVMQQLVPKIQRVEYVYMEKNQEDAYKEAIEEYRAASRARIAKISDVNRNSVVRVLPRRQISNYFVQFRKIANHPLLVRRIYNDEDIVRFAKKLYPMGVFGFECNLDRVIEELKSYNDFSIHRMILLDCAT</sequence>
<dbReference type="InterPro" id="IPR014001">
    <property type="entry name" value="Helicase_ATP-bd"/>
</dbReference>
<dbReference type="EMBL" id="QGNW01000030">
    <property type="protein sequence ID" value="RVX11526.1"/>
    <property type="molecule type" value="Genomic_DNA"/>
</dbReference>
<dbReference type="Gene3D" id="3.40.50.10810">
    <property type="entry name" value="Tandem AAA-ATPase domain"/>
    <property type="match status" value="1"/>
</dbReference>
<dbReference type="PROSITE" id="PS51192">
    <property type="entry name" value="HELICASE_ATP_BIND_1"/>
    <property type="match status" value="1"/>
</dbReference>
<dbReference type="AlphaFoldDB" id="A0A438JRF2"/>
<dbReference type="InterPro" id="IPR038718">
    <property type="entry name" value="SNF2-like_sf"/>
</dbReference>
<proteinExistence type="predicted"/>
<dbReference type="GO" id="GO:0005524">
    <property type="term" value="F:ATP binding"/>
    <property type="evidence" value="ECO:0007669"/>
    <property type="project" value="InterPro"/>
</dbReference>
<reference evidence="2 3" key="1">
    <citation type="journal article" date="2018" name="PLoS Genet.">
        <title>Population sequencing reveals clonal diversity and ancestral inbreeding in the grapevine cultivar Chardonnay.</title>
        <authorList>
            <person name="Roach M.J."/>
            <person name="Johnson D.L."/>
            <person name="Bohlmann J."/>
            <person name="van Vuuren H.J."/>
            <person name="Jones S.J."/>
            <person name="Pretorius I.S."/>
            <person name="Schmidt S.A."/>
            <person name="Borneman A.R."/>
        </authorList>
    </citation>
    <scope>NUCLEOTIDE SEQUENCE [LARGE SCALE GENOMIC DNA]</scope>
    <source>
        <strain evidence="3">cv. Chardonnay</strain>
        <tissue evidence="2">Leaf</tissue>
    </source>
</reference>